<dbReference type="Pfam" id="PF18439">
    <property type="entry name" value="zf_UBZ"/>
    <property type="match status" value="1"/>
</dbReference>
<dbReference type="GO" id="GO:0005634">
    <property type="term" value="C:nucleus"/>
    <property type="evidence" value="ECO:0007669"/>
    <property type="project" value="UniProtKB-SubCell"/>
</dbReference>
<dbReference type="GO" id="GO:0070987">
    <property type="term" value="P:error-free translesion synthesis"/>
    <property type="evidence" value="ECO:0007669"/>
    <property type="project" value="UniProtKB-ARBA"/>
</dbReference>
<feature type="compositionally biased region" description="Basic and acidic residues" evidence="12">
    <location>
        <begin position="518"/>
        <end position="528"/>
    </location>
</feature>
<dbReference type="Proteomes" id="UP001305647">
    <property type="component" value="Unassembled WGS sequence"/>
</dbReference>
<dbReference type="EMBL" id="MU863630">
    <property type="protein sequence ID" value="KAK4102771.1"/>
    <property type="molecule type" value="Genomic_DNA"/>
</dbReference>
<keyword evidence="7" id="KW-0862">Zinc</keyword>
<dbReference type="PANTHER" id="PTHR45873:SF1">
    <property type="entry name" value="DNA POLYMERASE ETA"/>
    <property type="match status" value="1"/>
</dbReference>
<accession>A0AAN6Q4N6</accession>
<dbReference type="PROSITE" id="PS51907">
    <property type="entry name" value="ZF_UBZ3"/>
    <property type="match status" value="1"/>
</dbReference>
<keyword evidence="4" id="KW-0479">Metal-binding</keyword>
<feature type="region of interest" description="Disordered" evidence="12">
    <location>
        <begin position="613"/>
        <end position="669"/>
    </location>
</feature>
<dbReference type="InterPro" id="IPR043502">
    <property type="entry name" value="DNA/RNA_pol_sf"/>
</dbReference>
<evidence type="ECO:0000256" key="1">
    <source>
        <dbReference type="ARBA" id="ARBA00004123"/>
    </source>
</evidence>
<keyword evidence="5" id="KW-0227">DNA damage</keyword>
<dbReference type="GO" id="GO:0005739">
    <property type="term" value="C:mitochondrion"/>
    <property type="evidence" value="ECO:0007669"/>
    <property type="project" value="UniProtKB-SubCell"/>
</dbReference>
<dbReference type="Gene3D" id="3.30.1490.100">
    <property type="entry name" value="DNA polymerase, Y-family, little finger domain"/>
    <property type="match status" value="1"/>
</dbReference>
<dbReference type="Gene3D" id="3.40.1170.60">
    <property type="match status" value="1"/>
</dbReference>
<dbReference type="Pfam" id="PF00817">
    <property type="entry name" value="IMS"/>
    <property type="match status" value="1"/>
</dbReference>
<feature type="compositionally biased region" description="Polar residues" evidence="12">
    <location>
        <begin position="422"/>
        <end position="435"/>
    </location>
</feature>
<dbReference type="AlphaFoldDB" id="A0AAN6Q4N6"/>
<dbReference type="GO" id="GO:0003887">
    <property type="term" value="F:DNA-directed DNA polymerase activity"/>
    <property type="evidence" value="ECO:0007669"/>
    <property type="project" value="TreeGrafter"/>
</dbReference>
<keyword evidence="3" id="KW-0808">Transferase</keyword>
<evidence type="ECO:0000256" key="7">
    <source>
        <dbReference type="ARBA" id="ARBA00022833"/>
    </source>
</evidence>
<keyword evidence="10" id="KW-0539">Nucleus</keyword>
<reference evidence="15" key="2">
    <citation type="submission" date="2023-05" db="EMBL/GenBank/DDBJ databases">
        <authorList>
            <consortium name="Lawrence Berkeley National Laboratory"/>
            <person name="Steindorff A."/>
            <person name="Hensen N."/>
            <person name="Bonometti L."/>
            <person name="Westerberg I."/>
            <person name="Brannstrom I.O."/>
            <person name="Guillou S."/>
            <person name="Cros-Aarteil S."/>
            <person name="Calhoun S."/>
            <person name="Haridas S."/>
            <person name="Kuo A."/>
            <person name="Mondo S."/>
            <person name="Pangilinan J."/>
            <person name="Riley R."/>
            <person name="Labutti K."/>
            <person name="Andreopoulos B."/>
            <person name="Lipzen A."/>
            <person name="Chen C."/>
            <person name="Yanf M."/>
            <person name="Daum C."/>
            <person name="Ng V."/>
            <person name="Clum A."/>
            <person name="Ohm R."/>
            <person name="Martin F."/>
            <person name="Silar P."/>
            <person name="Natvig D."/>
            <person name="Lalanne C."/>
            <person name="Gautier V."/>
            <person name="Ament-Velasquez S.L."/>
            <person name="Kruys A."/>
            <person name="Hutchinson M.I."/>
            <person name="Powell A.J."/>
            <person name="Barry K."/>
            <person name="Miller A.N."/>
            <person name="Grigoriev I.V."/>
            <person name="Debuchy R."/>
            <person name="Gladieux P."/>
            <person name="Thoren M.H."/>
            <person name="Johannesson H."/>
        </authorList>
    </citation>
    <scope>NUCLEOTIDE SEQUENCE</scope>
    <source>
        <strain evidence="15">CBS 757.83</strain>
    </source>
</reference>
<comment type="subcellular location">
    <subcellularLocation>
        <location evidence="2">Mitochondrion</location>
    </subcellularLocation>
    <subcellularLocation>
        <location evidence="1">Nucleus</location>
    </subcellularLocation>
</comment>
<evidence type="ECO:0000256" key="10">
    <source>
        <dbReference type="ARBA" id="ARBA00023242"/>
    </source>
</evidence>
<dbReference type="SUPFAM" id="SSF100879">
    <property type="entry name" value="Lesion bypass DNA polymerase (Y-family), little finger domain"/>
    <property type="match status" value="1"/>
</dbReference>
<dbReference type="GO" id="GO:0005657">
    <property type="term" value="C:replication fork"/>
    <property type="evidence" value="ECO:0007669"/>
    <property type="project" value="TreeGrafter"/>
</dbReference>
<dbReference type="PANTHER" id="PTHR45873">
    <property type="entry name" value="DNA POLYMERASE ETA"/>
    <property type="match status" value="1"/>
</dbReference>
<feature type="region of interest" description="Disordered" evidence="12">
    <location>
        <begin position="503"/>
        <end position="577"/>
    </location>
</feature>
<dbReference type="FunFam" id="1.10.150.20:FF:000014">
    <property type="entry name" value="Polymerase (DNA directed), eta"/>
    <property type="match status" value="1"/>
</dbReference>
<feature type="region of interest" description="Disordered" evidence="12">
    <location>
        <begin position="420"/>
        <end position="439"/>
    </location>
</feature>
<dbReference type="Gene3D" id="3.30.70.270">
    <property type="match status" value="1"/>
</dbReference>
<evidence type="ECO:0000256" key="3">
    <source>
        <dbReference type="ARBA" id="ARBA00022679"/>
    </source>
</evidence>
<dbReference type="GO" id="GO:0008270">
    <property type="term" value="F:zinc ion binding"/>
    <property type="evidence" value="ECO:0007669"/>
    <property type="project" value="UniProtKB-KW"/>
</dbReference>
<dbReference type="PROSITE" id="PS50173">
    <property type="entry name" value="UMUC"/>
    <property type="match status" value="1"/>
</dbReference>
<dbReference type="Gene3D" id="1.10.150.20">
    <property type="entry name" value="5' to 3' exonuclease, C-terminal subdomain"/>
    <property type="match status" value="1"/>
</dbReference>
<proteinExistence type="predicted"/>
<evidence type="ECO:0000256" key="12">
    <source>
        <dbReference type="SAM" id="MobiDB-lite"/>
    </source>
</evidence>
<dbReference type="InterPro" id="IPR052230">
    <property type="entry name" value="DNA_polymerase_eta"/>
</dbReference>
<dbReference type="GO" id="GO:0042276">
    <property type="term" value="P:error-prone translesion synthesis"/>
    <property type="evidence" value="ECO:0007669"/>
    <property type="project" value="TreeGrafter"/>
</dbReference>
<evidence type="ECO:0000313" key="16">
    <source>
        <dbReference type="Proteomes" id="UP001305647"/>
    </source>
</evidence>
<evidence type="ECO:0000256" key="9">
    <source>
        <dbReference type="ARBA" id="ARBA00023204"/>
    </source>
</evidence>
<dbReference type="InterPro" id="IPR036775">
    <property type="entry name" value="DNA_pol_Y-fam_lit_finger_sf"/>
</dbReference>
<comment type="caution">
    <text evidence="15">The sequence shown here is derived from an EMBL/GenBank/DDBJ whole genome shotgun (WGS) entry which is preliminary data.</text>
</comment>
<name>A0AAN6Q4N6_9PEZI</name>
<dbReference type="GO" id="GO:0006281">
    <property type="term" value="P:DNA repair"/>
    <property type="evidence" value="ECO:0007669"/>
    <property type="project" value="UniProtKB-KW"/>
</dbReference>
<feature type="domain" description="UBZ3-type" evidence="14">
    <location>
        <begin position="582"/>
        <end position="617"/>
    </location>
</feature>
<evidence type="ECO:0000259" key="13">
    <source>
        <dbReference type="PROSITE" id="PS50173"/>
    </source>
</evidence>
<gene>
    <name evidence="15" type="ORF">N658DRAFT_505823</name>
</gene>
<dbReference type="GO" id="GO:0009314">
    <property type="term" value="P:response to radiation"/>
    <property type="evidence" value="ECO:0007669"/>
    <property type="project" value="TreeGrafter"/>
</dbReference>
<dbReference type="Pfam" id="PF21704">
    <property type="entry name" value="POLH-Rev1_HhH"/>
    <property type="match status" value="1"/>
</dbReference>
<dbReference type="InterPro" id="IPR043128">
    <property type="entry name" value="Rev_trsase/Diguanyl_cyclase"/>
</dbReference>
<evidence type="ECO:0000256" key="4">
    <source>
        <dbReference type="ARBA" id="ARBA00022723"/>
    </source>
</evidence>
<evidence type="ECO:0000256" key="6">
    <source>
        <dbReference type="ARBA" id="ARBA00022771"/>
    </source>
</evidence>
<reference evidence="15" key="1">
    <citation type="journal article" date="2023" name="Mol. Phylogenet. Evol.">
        <title>Genome-scale phylogeny and comparative genomics of the fungal order Sordariales.</title>
        <authorList>
            <person name="Hensen N."/>
            <person name="Bonometti L."/>
            <person name="Westerberg I."/>
            <person name="Brannstrom I.O."/>
            <person name="Guillou S."/>
            <person name="Cros-Aarteil S."/>
            <person name="Calhoun S."/>
            <person name="Haridas S."/>
            <person name="Kuo A."/>
            <person name="Mondo S."/>
            <person name="Pangilinan J."/>
            <person name="Riley R."/>
            <person name="LaButti K."/>
            <person name="Andreopoulos B."/>
            <person name="Lipzen A."/>
            <person name="Chen C."/>
            <person name="Yan M."/>
            <person name="Daum C."/>
            <person name="Ng V."/>
            <person name="Clum A."/>
            <person name="Steindorff A."/>
            <person name="Ohm R.A."/>
            <person name="Martin F."/>
            <person name="Silar P."/>
            <person name="Natvig D.O."/>
            <person name="Lalanne C."/>
            <person name="Gautier V."/>
            <person name="Ament-Velasquez S.L."/>
            <person name="Kruys A."/>
            <person name="Hutchinson M.I."/>
            <person name="Powell A.J."/>
            <person name="Barry K."/>
            <person name="Miller A.N."/>
            <person name="Grigoriev I.V."/>
            <person name="Debuchy R."/>
            <person name="Gladieux P."/>
            <person name="Hiltunen Thoren M."/>
            <person name="Johannesson H."/>
        </authorList>
    </citation>
    <scope>NUCLEOTIDE SEQUENCE</scope>
    <source>
        <strain evidence="15">CBS 757.83</strain>
    </source>
</reference>
<evidence type="ECO:0000259" key="14">
    <source>
        <dbReference type="PROSITE" id="PS51907"/>
    </source>
</evidence>
<dbReference type="InterPro" id="IPR001126">
    <property type="entry name" value="UmuC"/>
</dbReference>
<protein>
    <recommendedName>
        <fullName evidence="11">DNA polymerase eta</fullName>
    </recommendedName>
</protein>
<evidence type="ECO:0000256" key="8">
    <source>
        <dbReference type="ARBA" id="ARBA00023128"/>
    </source>
</evidence>
<sequence length="669" mass="73989">MSSSTQPSLRGCSPPYGAPTVRRSQFTYRNLSQMASYNTSCPLRIIAHIDIDCFYAQAEMVRLGVPEDQPLAVQQWQGLIAVNYPARAYGIGRMCTVTEAKKLCPNLITQHVATWREGEDKWVYRDDAAENIATDKVSLDPYRLESRRILAVIKEHLPAHMQKVEKASIDEVFLDLSAHVHTVLFERFPELAHHTPSGNPSEPLPMPSVSALDWQADALIDLDDEHAEFDDPDWDDVAILVASEIVRSVRAAIRDKLRYTCAAGIARNKLLSKLGSAHKKPNQQTVIRNRAIRHFLSGFKFTKFRNLGGKLGEQVSQTFNTESVEELLAVPVEQLKLKMGDDTGTWVYNTLRGIDTSEVSPRTQIKSMLSAKSFRPSINTADQATRWLRIFVAEIFARLVEEGVLENKRRPKTINLHHRHGVQTQGQTRSRSSPIPQGRSLDEETLLGLANNLLTQFIQDGHVWPCSNLSLSVGGFEDGISGNMGIASFLLKGQEARAPTAVPYTRAGGELTEQSQPPEKRRRLDDGGIQRFLTRKVTPPLDPADALPEDIGAEAPRTETNLDSDAPSLPDEGPVVQANDETAAGGQLCARCGAFSESSESFQGHQDWHFARDLQEEERGRLGFGNQPSTTAASLHSGGRRSGPAASKRPGRPKKTEKTEPGQQKLSFG</sequence>
<feature type="domain" description="UmuC" evidence="13">
    <location>
        <begin position="46"/>
        <end position="308"/>
    </location>
</feature>
<dbReference type="GO" id="GO:0035861">
    <property type="term" value="C:site of double-strand break"/>
    <property type="evidence" value="ECO:0007669"/>
    <property type="project" value="TreeGrafter"/>
</dbReference>
<dbReference type="FunFam" id="3.30.1490.100:FF:000009">
    <property type="entry name" value="DNA polymerase eta subunit"/>
    <property type="match status" value="1"/>
</dbReference>
<keyword evidence="9" id="KW-0234">DNA repair</keyword>
<keyword evidence="6" id="KW-0863">Zinc-finger</keyword>
<evidence type="ECO:0000256" key="11">
    <source>
        <dbReference type="ARBA" id="ARBA00044975"/>
    </source>
</evidence>
<dbReference type="SUPFAM" id="SSF56672">
    <property type="entry name" value="DNA/RNA polymerases"/>
    <property type="match status" value="1"/>
</dbReference>
<dbReference type="InterPro" id="IPR041298">
    <property type="entry name" value="UBZ3"/>
</dbReference>
<keyword evidence="8" id="KW-0496">Mitochondrion</keyword>
<dbReference type="FunFam" id="3.40.1170.60:FF:000008">
    <property type="entry name" value="DNA polymerase eta subunit"/>
    <property type="match status" value="1"/>
</dbReference>
<dbReference type="GO" id="GO:0003684">
    <property type="term" value="F:damaged DNA binding"/>
    <property type="evidence" value="ECO:0007669"/>
    <property type="project" value="InterPro"/>
</dbReference>
<evidence type="ECO:0000256" key="2">
    <source>
        <dbReference type="ARBA" id="ARBA00004173"/>
    </source>
</evidence>
<dbReference type="PIRSF" id="PIRSF036603">
    <property type="entry name" value="DPol_eta"/>
    <property type="match status" value="1"/>
</dbReference>
<dbReference type="GO" id="GO:0007064">
    <property type="term" value="P:mitotic sister chromatid cohesion"/>
    <property type="evidence" value="ECO:0007669"/>
    <property type="project" value="UniProtKB-ARBA"/>
</dbReference>
<dbReference type="Pfam" id="PF11799">
    <property type="entry name" value="IMS_C"/>
    <property type="match status" value="1"/>
</dbReference>
<keyword evidence="16" id="KW-1185">Reference proteome</keyword>
<evidence type="ECO:0000313" key="15">
    <source>
        <dbReference type="EMBL" id="KAK4102771.1"/>
    </source>
</evidence>
<organism evidence="15 16">
    <name type="scientific">Parathielavia hyrcaniae</name>
    <dbReference type="NCBI Taxonomy" id="113614"/>
    <lineage>
        <taxon>Eukaryota</taxon>
        <taxon>Fungi</taxon>
        <taxon>Dikarya</taxon>
        <taxon>Ascomycota</taxon>
        <taxon>Pezizomycotina</taxon>
        <taxon>Sordariomycetes</taxon>
        <taxon>Sordariomycetidae</taxon>
        <taxon>Sordariales</taxon>
        <taxon>Chaetomiaceae</taxon>
        <taxon>Parathielavia</taxon>
    </lineage>
</organism>
<evidence type="ECO:0000256" key="5">
    <source>
        <dbReference type="ARBA" id="ARBA00022763"/>
    </source>
</evidence>
<dbReference type="InterPro" id="IPR017961">
    <property type="entry name" value="DNA_pol_Y-fam_little_finger"/>
</dbReference>